<proteinExistence type="predicted"/>
<dbReference type="EMBL" id="AAHPHN010000045">
    <property type="protein sequence ID" value="EBY8644071.1"/>
    <property type="molecule type" value="Genomic_DNA"/>
</dbReference>
<keyword evidence="4" id="KW-0813">Transport</keyword>
<evidence type="ECO:0000256" key="5">
    <source>
        <dbReference type="ARBA" id="ARBA00022989"/>
    </source>
</evidence>
<feature type="transmembrane region" description="Helical" evidence="7">
    <location>
        <begin position="71"/>
        <end position="91"/>
    </location>
</feature>
<evidence type="ECO:0000313" key="9">
    <source>
        <dbReference type="EMBL" id="EBR8574472.1"/>
    </source>
</evidence>
<evidence type="ECO:0000256" key="3">
    <source>
        <dbReference type="ARBA" id="ARBA00022692"/>
    </source>
</evidence>
<evidence type="ECO:0000256" key="7">
    <source>
        <dbReference type="SAM" id="Phobius"/>
    </source>
</evidence>
<dbReference type="InterPro" id="IPR001123">
    <property type="entry name" value="LeuE-type"/>
</dbReference>
<feature type="transmembrane region" description="Helical" evidence="7">
    <location>
        <begin position="103"/>
        <end position="125"/>
    </location>
</feature>
<comment type="subcellular location">
    <subcellularLocation>
        <location evidence="1">Cell membrane</location>
        <topology evidence="1">Multi-pass membrane protein</topology>
    </subcellularLocation>
</comment>
<dbReference type="GO" id="GO:0033228">
    <property type="term" value="P:cysteine export across plasma membrane"/>
    <property type="evidence" value="ECO:0007669"/>
    <property type="project" value="TreeGrafter"/>
</dbReference>
<comment type="caution">
    <text evidence="8">The sequence shown here is derived from an EMBL/GenBank/DDBJ whole genome shotgun (WGS) entry which is preliminary data.</text>
</comment>
<dbReference type="EMBL" id="AAKVUB010000044">
    <property type="protein sequence ID" value="ECW2471039.1"/>
    <property type="molecule type" value="Genomic_DNA"/>
</dbReference>
<accession>A0A3Z6QRT1</accession>
<keyword evidence="4" id="KW-0029">Amino-acid transport</keyword>
<dbReference type="Proteomes" id="UP000839733">
    <property type="component" value="Unassembled WGS sequence"/>
</dbReference>
<keyword evidence="3 7" id="KW-0812">Transmembrane</keyword>
<evidence type="ECO:0000256" key="4">
    <source>
        <dbReference type="ARBA" id="ARBA00022970"/>
    </source>
</evidence>
<dbReference type="PANTHER" id="PTHR30086:SF20">
    <property type="entry name" value="ARGININE EXPORTER PROTEIN ARGO-RELATED"/>
    <property type="match status" value="1"/>
</dbReference>
<dbReference type="EMBL" id="AAGTQF010000091">
    <property type="protein sequence ID" value="EBR8574472.1"/>
    <property type="molecule type" value="Genomic_DNA"/>
</dbReference>
<dbReference type="GO" id="GO:0015171">
    <property type="term" value="F:amino acid transmembrane transporter activity"/>
    <property type="evidence" value="ECO:0007669"/>
    <property type="project" value="TreeGrafter"/>
</dbReference>
<evidence type="ECO:0000256" key="1">
    <source>
        <dbReference type="ARBA" id="ARBA00004651"/>
    </source>
</evidence>
<keyword evidence="6 7" id="KW-0472">Membrane</keyword>
<feature type="transmembrane region" description="Helical" evidence="7">
    <location>
        <begin position="173"/>
        <end position="193"/>
    </location>
</feature>
<dbReference type="Proteomes" id="UP000839708">
    <property type="component" value="Unassembled WGS sequence"/>
</dbReference>
<keyword evidence="5 7" id="KW-1133">Transmembrane helix</keyword>
<protein>
    <submittedName>
        <fullName evidence="8">Uncharacterized protein</fullName>
    </submittedName>
</protein>
<feature type="transmembrane region" description="Helical" evidence="7">
    <location>
        <begin position="137"/>
        <end position="161"/>
    </location>
</feature>
<sequence length="197" mass="21636">MILNECMKTAGTSILLLIMPGPTNTLLLFSGYSFGVRCSIKMILAEWSGYMLAISLWGFLTGFLVREGNFFLTTIKLLSATYVAFLAVKVWRFSLKDKPEKIAVKTVFITTLLNPKSFVLAIYILPPGTFQSLQNYVGPMISVLIALLPVSFMWVICGSGISQKGVPSFSPHSAIFCQAASLVMAIFAVSMFYNSLT</sequence>
<evidence type="ECO:0000313" key="8">
    <source>
        <dbReference type="EMBL" id="EAC0789700.1"/>
    </source>
</evidence>
<keyword evidence="2" id="KW-1003">Cell membrane</keyword>
<name>A0A3Z6QRT1_SALEB</name>
<evidence type="ECO:0000256" key="2">
    <source>
        <dbReference type="ARBA" id="ARBA00022475"/>
    </source>
</evidence>
<organism evidence="8">
    <name type="scientific">Salmonella enterica subsp. enterica serovar Java</name>
    <dbReference type="NCBI Taxonomy" id="224729"/>
    <lineage>
        <taxon>Bacteria</taxon>
        <taxon>Pseudomonadati</taxon>
        <taxon>Pseudomonadota</taxon>
        <taxon>Gammaproteobacteria</taxon>
        <taxon>Enterobacterales</taxon>
        <taxon>Enterobacteriaceae</taxon>
        <taxon>Salmonella</taxon>
    </lineage>
</organism>
<reference evidence="8" key="1">
    <citation type="submission" date="2018-09" db="EMBL/GenBank/DDBJ databases">
        <authorList>
            <person name="Ashton P.M."/>
            <person name="Dallman T."/>
            <person name="Nair S."/>
            <person name="De Pinna E."/>
            <person name="Peters T."/>
            <person name="Grant K."/>
        </authorList>
    </citation>
    <scope>NUCLEOTIDE SEQUENCE [LARGE SCALE GENOMIC DNA]</scope>
    <source>
        <strain evidence="10">140692</strain>
        <strain evidence="11">367309</strain>
        <strain evidence="8">412099</strain>
        <strain evidence="9">498895</strain>
    </source>
</reference>
<dbReference type="AlphaFoldDB" id="A0A3Z6QRT1"/>
<evidence type="ECO:0000256" key="6">
    <source>
        <dbReference type="ARBA" id="ARBA00023136"/>
    </source>
</evidence>
<feature type="transmembrane region" description="Helical" evidence="7">
    <location>
        <begin position="47"/>
        <end position="65"/>
    </location>
</feature>
<dbReference type="PANTHER" id="PTHR30086">
    <property type="entry name" value="ARGININE EXPORTER PROTEIN ARGO"/>
    <property type="match status" value="1"/>
</dbReference>
<feature type="transmembrane region" description="Helical" evidence="7">
    <location>
        <begin position="12"/>
        <end position="35"/>
    </location>
</feature>
<dbReference type="EMBL" id="AAAGSE010000050">
    <property type="protein sequence ID" value="EAC0789700.1"/>
    <property type="molecule type" value="Genomic_DNA"/>
</dbReference>
<dbReference type="Proteomes" id="UP000839631">
    <property type="component" value="Unassembled WGS sequence"/>
</dbReference>
<evidence type="ECO:0000313" key="10">
    <source>
        <dbReference type="EMBL" id="EBY8644071.1"/>
    </source>
</evidence>
<dbReference type="GO" id="GO:0005886">
    <property type="term" value="C:plasma membrane"/>
    <property type="evidence" value="ECO:0007669"/>
    <property type="project" value="UniProtKB-SubCell"/>
</dbReference>
<gene>
    <name evidence="8" type="ORF">D6K54_23790</name>
    <name evidence="10" type="ORF">D6S17_21330</name>
    <name evidence="9" type="ORF">DOV67_23510</name>
    <name evidence="11" type="ORF">EZX71_24430</name>
</gene>
<evidence type="ECO:0000313" key="11">
    <source>
        <dbReference type="EMBL" id="ECW2471039.1"/>
    </source>
</evidence>